<evidence type="ECO:0000256" key="1">
    <source>
        <dbReference type="ARBA" id="ARBA00007274"/>
    </source>
</evidence>
<comment type="caution">
    <text evidence="4">The sequence shown here is derived from an EMBL/GenBank/DDBJ whole genome shotgun (WGS) entry which is preliminary data.</text>
</comment>
<dbReference type="EMBL" id="BOOG01000048">
    <property type="protein sequence ID" value="GIH72287.1"/>
    <property type="molecule type" value="Genomic_DNA"/>
</dbReference>
<organism evidence="4 5">
    <name type="scientific">Sphaerimonospora thailandensis</name>
    <dbReference type="NCBI Taxonomy" id="795644"/>
    <lineage>
        <taxon>Bacteria</taxon>
        <taxon>Bacillati</taxon>
        <taxon>Actinomycetota</taxon>
        <taxon>Actinomycetes</taxon>
        <taxon>Streptosporangiales</taxon>
        <taxon>Streptosporangiaceae</taxon>
        <taxon>Sphaerimonospora</taxon>
    </lineage>
</organism>
<evidence type="ECO:0000259" key="3">
    <source>
        <dbReference type="Pfam" id="PF25087"/>
    </source>
</evidence>
<dbReference type="Gene3D" id="3.90.550.10">
    <property type="entry name" value="Spore Coat Polysaccharide Biosynthesis Protein SpsA, Chain A"/>
    <property type="match status" value="1"/>
</dbReference>
<dbReference type="InterPro" id="IPR056729">
    <property type="entry name" value="GMPPB_C"/>
</dbReference>
<evidence type="ECO:0000313" key="4">
    <source>
        <dbReference type="EMBL" id="GIH72287.1"/>
    </source>
</evidence>
<dbReference type="PANTHER" id="PTHR22572">
    <property type="entry name" value="SUGAR-1-PHOSPHATE GUANYL TRANSFERASE"/>
    <property type="match status" value="1"/>
</dbReference>
<evidence type="ECO:0000259" key="2">
    <source>
        <dbReference type="Pfam" id="PF00483"/>
    </source>
</evidence>
<dbReference type="InterPro" id="IPR005835">
    <property type="entry name" value="NTP_transferase_dom"/>
</dbReference>
<dbReference type="InterPro" id="IPR029044">
    <property type="entry name" value="Nucleotide-diphossugar_trans"/>
</dbReference>
<comment type="similarity">
    <text evidence="1">Belongs to the transferase hexapeptide repeat family.</text>
</comment>
<dbReference type="Gene3D" id="2.160.10.10">
    <property type="entry name" value="Hexapeptide repeat proteins"/>
    <property type="match status" value="1"/>
</dbReference>
<dbReference type="AlphaFoldDB" id="A0A8J3W136"/>
<dbReference type="InterPro" id="IPR050486">
    <property type="entry name" value="Mannose-1P_guanyltransferase"/>
</dbReference>
<gene>
    <name evidence="4" type="ORF">Mth01_45400</name>
</gene>
<accession>A0A8J3W136</accession>
<proteinExistence type="inferred from homology"/>
<feature type="domain" description="Mannose-1-phosphate guanyltransferase C-terminal" evidence="3">
    <location>
        <begin position="232"/>
        <end position="318"/>
    </location>
</feature>
<dbReference type="Pfam" id="PF25087">
    <property type="entry name" value="GMPPB_C"/>
    <property type="match status" value="1"/>
</dbReference>
<dbReference type="Proteomes" id="UP000610966">
    <property type="component" value="Unassembled WGS sequence"/>
</dbReference>
<name>A0A8J3W136_9ACTN</name>
<protein>
    <submittedName>
        <fullName evidence="4">GDP-mannose pyrophosphorylase</fullName>
    </submittedName>
</protein>
<keyword evidence="5" id="KW-1185">Reference proteome</keyword>
<reference evidence="4" key="1">
    <citation type="submission" date="2021-01" db="EMBL/GenBank/DDBJ databases">
        <title>Whole genome shotgun sequence of Sphaerimonospora thailandensis NBRC 107569.</title>
        <authorList>
            <person name="Komaki H."/>
            <person name="Tamura T."/>
        </authorList>
    </citation>
    <scope>NUCLEOTIDE SEQUENCE</scope>
    <source>
        <strain evidence="4">NBRC 107569</strain>
    </source>
</reference>
<sequence length="338" mass="35084">MSIPKPLLPTAGVPLLEHQLARAAAAGVRHVVFATAYRAEMFAESFGSGGRFGLEITYVTEDVPLGTGGAIRNASSALRSGPDDPVFILNGDIISGHDMAAQLAAHEKADAAVTLHLTTVEDPRRYGSVLTDAHGRVEAFIEKSPTPVTDQVNAGCYIFRRGVIDEIPAGRPVSVEYELFPKFLAESAPVLGHVDPAYWLDVGTPAAFVQCCCDLTLGRVQSPALPVQGVPALVAEGSVVAPDARVEGGSTIGAGVLVASAAVIDASVVMDGAVIAEDARVTRSVVGRGVKIGPGVVVEDAIVGDEAVIEAGNELRGGIRIWPRSVISGTSVRFSSDM</sequence>
<feature type="domain" description="Nucleotidyl transferase" evidence="2">
    <location>
        <begin position="2"/>
        <end position="214"/>
    </location>
</feature>
<dbReference type="Pfam" id="PF00483">
    <property type="entry name" value="NTP_transferase"/>
    <property type="match status" value="1"/>
</dbReference>
<evidence type="ECO:0000313" key="5">
    <source>
        <dbReference type="Proteomes" id="UP000610966"/>
    </source>
</evidence>
<dbReference type="CDD" id="cd04181">
    <property type="entry name" value="NTP_transferase"/>
    <property type="match status" value="1"/>
</dbReference>
<dbReference type="SUPFAM" id="SSF53448">
    <property type="entry name" value="Nucleotide-diphospho-sugar transferases"/>
    <property type="match status" value="1"/>
</dbReference>